<sequence length="403" mass="45303">MAARGKYENLPGIDNQQDVFETPDVVTDEDKSSQNDDADENVEVLSVDTNQAFNRFQGKYLDSSGIDFSDGIGLRKIKGYRTRSEYEIIGDASEKETPEQKYQRLQHEMRELAEELDQIKGTVQDEEEEKKLSPVALAQEVKILQQQLHDLHLEKVLGKKVLESSSSPQGGLSQRLQTQLEAFKSHESIKAKPPSKSDFVTYELYYKPEHAKFNQVSQLSALENRVQTLEKVLGHDTDMVSSITADLEIKEKSLLSAVSAIQSKIALLDANHIEHIDARLQGVLHHVSQISEKKNEVENAAKQSKVSQLYDQLNKWDTVVDVVPDVIDRLHSLKALHQQASHFGQTLVQLDKAQQDVSNQLHTQGSLLKEVEGNFKTNLSAIEENCSKIDARIAALLAKVDKR</sequence>
<feature type="coiled-coil region" evidence="5">
    <location>
        <begin position="95"/>
        <end position="129"/>
    </location>
</feature>
<evidence type="ECO:0000256" key="4">
    <source>
        <dbReference type="ARBA" id="ARBA00023017"/>
    </source>
</evidence>
<reference evidence="7 8" key="1">
    <citation type="journal article" date="2007" name="Science">
        <title>Sea anemone genome reveals ancestral eumetazoan gene repertoire and genomic organization.</title>
        <authorList>
            <person name="Putnam N.H."/>
            <person name="Srivastava M."/>
            <person name="Hellsten U."/>
            <person name="Dirks B."/>
            <person name="Chapman J."/>
            <person name="Salamov A."/>
            <person name="Terry A."/>
            <person name="Shapiro H."/>
            <person name="Lindquist E."/>
            <person name="Kapitonov V.V."/>
            <person name="Jurka J."/>
            <person name="Genikhovich G."/>
            <person name="Grigoriev I.V."/>
            <person name="Lucas S.M."/>
            <person name="Steele R.E."/>
            <person name="Finnerty J.R."/>
            <person name="Technau U."/>
            <person name="Martindale M.Q."/>
            <person name="Rokhsar D.S."/>
        </authorList>
    </citation>
    <scope>NUCLEOTIDE SEQUENCE [LARGE SCALE GENOMIC DNA]</scope>
    <source>
        <strain evidence="8">CH2 X CH6</strain>
    </source>
</reference>
<accession>A7S251</accession>
<dbReference type="FunCoup" id="A7S251">
    <property type="interactions" value="765"/>
</dbReference>
<dbReference type="HOGENOM" id="CLU_049964_1_0_1"/>
<dbReference type="EMBL" id="DS469567">
    <property type="protein sequence ID" value="EDO42225.1"/>
    <property type="molecule type" value="Genomic_DNA"/>
</dbReference>
<dbReference type="STRING" id="45351.A7S251"/>
<evidence type="ECO:0000256" key="3">
    <source>
        <dbReference type="ARBA" id="ARBA00022490"/>
    </source>
</evidence>
<evidence type="ECO:0000256" key="5">
    <source>
        <dbReference type="SAM" id="Coils"/>
    </source>
</evidence>
<dbReference type="OrthoDB" id="4977at2759"/>
<dbReference type="PANTHER" id="PTHR15346">
    <property type="entry name" value="DYNACTIN SUBUNIT"/>
    <property type="match status" value="1"/>
</dbReference>
<dbReference type="PhylomeDB" id="A7S251"/>
<dbReference type="GO" id="GO:0005869">
    <property type="term" value="C:dynactin complex"/>
    <property type="evidence" value="ECO:0000318"/>
    <property type="project" value="GO_Central"/>
</dbReference>
<evidence type="ECO:0000256" key="1">
    <source>
        <dbReference type="ARBA" id="ARBA00004496"/>
    </source>
</evidence>
<dbReference type="InParanoid" id="A7S251"/>
<evidence type="ECO:0000256" key="6">
    <source>
        <dbReference type="SAM" id="MobiDB-lite"/>
    </source>
</evidence>
<evidence type="ECO:0000313" key="7">
    <source>
        <dbReference type="EMBL" id="EDO42225.1"/>
    </source>
</evidence>
<dbReference type="GO" id="GO:0030286">
    <property type="term" value="C:dynein complex"/>
    <property type="evidence" value="ECO:0007669"/>
    <property type="project" value="UniProtKB-KW"/>
</dbReference>
<evidence type="ECO:0000313" key="8">
    <source>
        <dbReference type="Proteomes" id="UP000001593"/>
    </source>
</evidence>
<dbReference type="GO" id="GO:0005813">
    <property type="term" value="C:centrosome"/>
    <property type="evidence" value="ECO:0000318"/>
    <property type="project" value="GO_Central"/>
</dbReference>
<evidence type="ECO:0000256" key="2">
    <source>
        <dbReference type="ARBA" id="ARBA00006176"/>
    </source>
</evidence>
<evidence type="ECO:0008006" key="9">
    <source>
        <dbReference type="Google" id="ProtNLM"/>
    </source>
</evidence>
<dbReference type="InterPro" id="IPR028133">
    <property type="entry name" value="Dynamitin"/>
</dbReference>
<proteinExistence type="inferred from homology"/>
<keyword evidence="3" id="KW-0963">Cytoplasm</keyword>
<dbReference type="GO" id="GO:0007052">
    <property type="term" value="P:mitotic spindle organization"/>
    <property type="evidence" value="ECO:0000318"/>
    <property type="project" value="GO_Central"/>
</dbReference>
<organism evidence="7 8">
    <name type="scientific">Nematostella vectensis</name>
    <name type="common">Starlet sea anemone</name>
    <dbReference type="NCBI Taxonomy" id="45351"/>
    <lineage>
        <taxon>Eukaryota</taxon>
        <taxon>Metazoa</taxon>
        <taxon>Cnidaria</taxon>
        <taxon>Anthozoa</taxon>
        <taxon>Hexacorallia</taxon>
        <taxon>Actiniaria</taxon>
        <taxon>Edwardsiidae</taxon>
        <taxon>Nematostella</taxon>
    </lineage>
</organism>
<keyword evidence="4" id="KW-0243">Dynein</keyword>
<feature type="region of interest" description="Disordered" evidence="6">
    <location>
        <begin position="1"/>
        <end position="41"/>
    </location>
</feature>
<dbReference type="GO" id="GO:0005737">
    <property type="term" value="C:cytoplasm"/>
    <property type="evidence" value="ECO:0000318"/>
    <property type="project" value="GO_Central"/>
</dbReference>
<dbReference type="Pfam" id="PF04912">
    <property type="entry name" value="Dynamitin"/>
    <property type="match status" value="1"/>
</dbReference>
<dbReference type="eggNOG" id="KOG3958">
    <property type="taxonomic scope" value="Eukaryota"/>
</dbReference>
<comment type="subcellular location">
    <subcellularLocation>
        <location evidence="1">Cytoplasm</location>
    </subcellularLocation>
</comment>
<gene>
    <name evidence="7" type="ORF">NEMVEDRAFT_v1g242304</name>
</gene>
<comment type="similarity">
    <text evidence="2">Belongs to the dynactin subunit 2 family.</text>
</comment>
<dbReference type="Proteomes" id="UP000001593">
    <property type="component" value="Unassembled WGS sequence"/>
</dbReference>
<name>A7S251_NEMVE</name>
<dbReference type="AlphaFoldDB" id="A7S251"/>
<protein>
    <recommendedName>
        <fullName evidence="9">Dynactin subunit 2</fullName>
    </recommendedName>
</protein>
<dbReference type="OMA" id="YKFGDWE"/>
<keyword evidence="5" id="KW-0175">Coiled coil</keyword>
<keyword evidence="8" id="KW-1185">Reference proteome</keyword>